<accession>A0A835HEH3</accession>
<dbReference type="Proteomes" id="UP000631114">
    <property type="component" value="Unassembled WGS sequence"/>
</dbReference>
<name>A0A835HEH3_9MAGN</name>
<protein>
    <submittedName>
        <fullName evidence="1">Uncharacterized protein</fullName>
    </submittedName>
</protein>
<keyword evidence="2" id="KW-1185">Reference proteome</keyword>
<sequence length="60" mass="6890">CLYSQEYIIEIWSNSLATAKKKEKVSLFMTICTMELSRSIYIRTLGTGEKYQLDQASSDC</sequence>
<evidence type="ECO:0000313" key="2">
    <source>
        <dbReference type="Proteomes" id="UP000631114"/>
    </source>
</evidence>
<dbReference type="EMBL" id="JADFTS010000007">
    <property type="protein sequence ID" value="KAF9597660.1"/>
    <property type="molecule type" value="Genomic_DNA"/>
</dbReference>
<comment type="caution">
    <text evidence="1">The sequence shown here is derived from an EMBL/GenBank/DDBJ whole genome shotgun (WGS) entry which is preliminary data.</text>
</comment>
<reference evidence="1 2" key="1">
    <citation type="submission" date="2020-10" db="EMBL/GenBank/DDBJ databases">
        <title>The Coptis chinensis genome and diversification of protoberbering-type alkaloids.</title>
        <authorList>
            <person name="Wang B."/>
            <person name="Shu S."/>
            <person name="Song C."/>
            <person name="Liu Y."/>
        </authorList>
    </citation>
    <scope>NUCLEOTIDE SEQUENCE [LARGE SCALE GENOMIC DNA]</scope>
    <source>
        <strain evidence="1">HL-2020</strain>
        <tissue evidence="1">Leaf</tissue>
    </source>
</reference>
<proteinExistence type="predicted"/>
<gene>
    <name evidence="1" type="ORF">IFM89_020540</name>
</gene>
<evidence type="ECO:0000313" key="1">
    <source>
        <dbReference type="EMBL" id="KAF9597660.1"/>
    </source>
</evidence>
<dbReference type="AlphaFoldDB" id="A0A835HEH3"/>
<feature type="non-terminal residue" evidence="1">
    <location>
        <position position="1"/>
    </location>
</feature>
<organism evidence="1 2">
    <name type="scientific">Coptis chinensis</name>
    <dbReference type="NCBI Taxonomy" id="261450"/>
    <lineage>
        <taxon>Eukaryota</taxon>
        <taxon>Viridiplantae</taxon>
        <taxon>Streptophyta</taxon>
        <taxon>Embryophyta</taxon>
        <taxon>Tracheophyta</taxon>
        <taxon>Spermatophyta</taxon>
        <taxon>Magnoliopsida</taxon>
        <taxon>Ranunculales</taxon>
        <taxon>Ranunculaceae</taxon>
        <taxon>Coptidoideae</taxon>
        <taxon>Coptis</taxon>
    </lineage>
</organism>